<accession>A0A7R9GJD5</accession>
<dbReference type="OrthoDB" id="2020426at2759"/>
<gene>
    <name evidence="2" type="ORF">NMOB1V02_LOCUS12202</name>
</gene>
<protein>
    <submittedName>
        <fullName evidence="2">Uncharacterized protein</fullName>
    </submittedName>
</protein>
<feature type="compositionally biased region" description="Polar residues" evidence="1">
    <location>
        <begin position="95"/>
        <end position="104"/>
    </location>
</feature>
<evidence type="ECO:0000256" key="1">
    <source>
        <dbReference type="SAM" id="MobiDB-lite"/>
    </source>
</evidence>
<reference evidence="2" key="1">
    <citation type="submission" date="2020-11" db="EMBL/GenBank/DDBJ databases">
        <authorList>
            <person name="Tran Van P."/>
        </authorList>
    </citation>
    <scope>NUCLEOTIDE SEQUENCE</scope>
</reference>
<feature type="compositionally biased region" description="Basic and acidic residues" evidence="1">
    <location>
        <begin position="1"/>
        <end position="12"/>
    </location>
</feature>
<dbReference type="AlphaFoldDB" id="A0A7R9GJD5"/>
<sequence length="124" mass="13047">MRQRTEEIRRQMEQQQSRLRVDGSVSSSQELAARRMDATPDQPSSSSPPGVVSSSAVLGTDAFLGNTGAVGIGIVAATGTTNVHSREESADSGLGLSTNNSYSLPHTPEDFLGANTGYDEMDST</sequence>
<dbReference type="EMBL" id="OA890906">
    <property type="protein sequence ID" value="CAD7284597.1"/>
    <property type="molecule type" value="Genomic_DNA"/>
</dbReference>
<dbReference type="Proteomes" id="UP000678499">
    <property type="component" value="Unassembled WGS sequence"/>
</dbReference>
<feature type="region of interest" description="Disordered" evidence="1">
    <location>
        <begin position="1"/>
        <end position="55"/>
    </location>
</feature>
<dbReference type="EMBL" id="CAJPEX010008869">
    <property type="protein sequence ID" value="CAG0924749.1"/>
    <property type="molecule type" value="Genomic_DNA"/>
</dbReference>
<feature type="compositionally biased region" description="Low complexity" evidence="1">
    <location>
        <begin position="43"/>
        <end position="55"/>
    </location>
</feature>
<feature type="non-terminal residue" evidence="2">
    <location>
        <position position="1"/>
    </location>
</feature>
<proteinExistence type="predicted"/>
<organism evidence="2">
    <name type="scientific">Notodromas monacha</name>
    <dbReference type="NCBI Taxonomy" id="399045"/>
    <lineage>
        <taxon>Eukaryota</taxon>
        <taxon>Metazoa</taxon>
        <taxon>Ecdysozoa</taxon>
        <taxon>Arthropoda</taxon>
        <taxon>Crustacea</taxon>
        <taxon>Oligostraca</taxon>
        <taxon>Ostracoda</taxon>
        <taxon>Podocopa</taxon>
        <taxon>Podocopida</taxon>
        <taxon>Cypridocopina</taxon>
        <taxon>Cypridoidea</taxon>
        <taxon>Cyprididae</taxon>
        <taxon>Notodromas</taxon>
    </lineage>
</organism>
<feature type="region of interest" description="Disordered" evidence="1">
    <location>
        <begin position="82"/>
        <end position="124"/>
    </location>
</feature>
<evidence type="ECO:0000313" key="2">
    <source>
        <dbReference type="EMBL" id="CAD7284597.1"/>
    </source>
</evidence>
<name>A0A7R9GJD5_9CRUS</name>
<evidence type="ECO:0000313" key="3">
    <source>
        <dbReference type="Proteomes" id="UP000678499"/>
    </source>
</evidence>
<keyword evidence="3" id="KW-1185">Reference proteome</keyword>
<feature type="compositionally biased region" description="Polar residues" evidence="1">
    <location>
        <begin position="13"/>
        <end position="30"/>
    </location>
</feature>